<evidence type="ECO:0000313" key="1">
    <source>
        <dbReference type="EMBL" id="BAT94562.1"/>
    </source>
</evidence>
<name>A0A0S3SP43_PHAAN</name>
<proteinExistence type="predicted"/>
<gene>
    <name evidence="1" type="primary">Vigan.08G117500</name>
    <name evidence="1" type="ORF">VIGAN_08117500</name>
</gene>
<evidence type="ECO:0000313" key="2">
    <source>
        <dbReference type="Proteomes" id="UP000291084"/>
    </source>
</evidence>
<keyword evidence="2" id="KW-1185">Reference proteome</keyword>
<accession>A0A0S3SP43</accession>
<reference evidence="1 2" key="1">
    <citation type="journal article" date="2015" name="Sci. Rep.">
        <title>The power of single molecule real-time sequencing technology in the de novo assembly of a eukaryotic genome.</title>
        <authorList>
            <person name="Sakai H."/>
            <person name="Naito K."/>
            <person name="Ogiso-Tanaka E."/>
            <person name="Takahashi Y."/>
            <person name="Iseki K."/>
            <person name="Muto C."/>
            <person name="Satou K."/>
            <person name="Teruya K."/>
            <person name="Shiroma A."/>
            <person name="Shimoji M."/>
            <person name="Hirano T."/>
            <person name="Itoh T."/>
            <person name="Kaga A."/>
            <person name="Tomooka N."/>
        </authorList>
    </citation>
    <scope>NUCLEOTIDE SEQUENCE [LARGE SCALE GENOMIC DNA]</scope>
    <source>
        <strain evidence="2">cv. Shumari</strain>
    </source>
</reference>
<protein>
    <submittedName>
        <fullName evidence="1">Uncharacterized protein</fullName>
    </submittedName>
</protein>
<dbReference type="Proteomes" id="UP000291084">
    <property type="component" value="Chromosome 8"/>
</dbReference>
<dbReference type="EMBL" id="AP015041">
    <property type="protein sequence ID" value="BAT94562.1"/>
    <property type="molecule type" value="Genomic_DNA"/>
</dbReference>
<organism evidence="1 2">
    <name type="scientific">Vigna angularis var. angularis</name>
    <dbReference type="NCBI Taxonomy" id="157739"/>
    <lineage>
        <taxon>Eukaryota</taxon>
        <taxon>Viridiplantae</taxon>
        <taxon>Streptophyta</taxon>
        <taxon>Embryophyta</taxon>
        <taxon>Tracheophyta</taxon>
        <taxon>Spermatophyta</taxon>
        <taxon>Magnoliopsida</taxon>
        <taxon>eudicotyledons</taxon>
        <taxon>Gunneridae</taxon>
        <taxon>Pentapetalae</taxon>
        <taxon>rosids</taxon>
        <taxon>fabids</taxon>
        <taxon>Fabales</taxon>
        <taxon>Fabaceae</taxon>
        <taxon>Papilionoideae</taxon>
        <taxon>50 kb inversion clade</taxon>
        <taxon>NPAAA clade</taxon>
        <taxon>indigoferoid/millettioid clade</taxon>
        <taxon>Phaseoleae</taxon>
        <taxon>Vigna</taxon>
    </lineage>
</organism>
<sequence length="98" mass="11066">MEVNVEEKEKYARHALEVWDGYLSSGASAPEPKPRKQTKLVTRCYPGRLFNVLQRLTPEQKESVKSMGFTDSLDLDVELFDAVCVFGYLRGLTLLIAA</sequence>
<dbReference type="AlphaFoldDB" id="A0A0S3SP43"/>